<evidence type="ECO:0000256" key="8">
    <source>
        <dbReference type="ARBA" id="ARBA00023170"/>
    </source>
</evidence>
<keyword evidence="4 10" id="KW-0812">Transmembrane</keyword>
<evidence type="ECO:0000256" key="3">
    <source>
        <dbReference type="ARBA" id="ARBA00022475"/>
    </source>
</evidence>
<proteinExistence type="inferred from homology"/>
<keyword evidence="14" id="KW-1185">Reference proteome</keyword>
<feature type="transmembrane region" description="Helical" evidence="11">
    <location>
        <begin position="178"/>
        <end position="202"/>
    </location>
</feature>
<comment type="subcellular location">
    <subcellularLocation>
        <location evidence="1">Cell membrane</location>
        <topology evidence="1">Multi-pass membrane protein</topology>
    </subcellularLocation>
</comment>
<evidence type="ECO:0000256" key="7">
    <source>
        <dbReference type="ARBA" id="ARBA00023136"/>
    </source>
</evidence>
<dbReference type="Proteomes" id="UP001153620">
    <property type="component" value="Chromosome 2"/>
</dbReference>
<evidence type="ECO:0000256" key="5">
    <source>
        <dbReference type="ARBA" id="ARBA00022989"/>
    </source>
</evidence>
<dbReference type="InterPro" id="IPR017452">
    <property type="entry name" value="GPCR_Rhodpsn_7TM"/>
</dbReference>
<dbReference type="InterPro" id="IPR000276">
    <property type="entry name" value="GPCR_Rhodpsn"/>
</dbReference>
<feature type="transmembrane region" description="Helical" evidence="11">
    <location>
        <begin position="266"/>
        <end position="288"/>
    </location>
</feature>
<feature type="transmembrane region" description="Helical" evidence="11">
    <location>
        <begin position="130"/>
        <end position="153"/>
    </location>
</feature>
<feature type="transmembrane region" description="Helical" evidence="11">
    <location>
        <begin position="88"/>
        <end position="109"/>
    </location>
</feature>
<dbReference type="Gene3D" id="1.20.1070.10">
    <property type="entry name" value="Rhodopsin 7-helix transmembrane proteins"/>
    <property type="match status" value="1"/>
</dbReference>
<feature type="transmembrane region" description="Helical" evidence="11">
    <location>
        <begin position="231"/>
        <end position="254"/>
    </location>
</feature>
<keyword evidence="6 10" id="KW-0297">G-protein coupled receptor</keyword>
<dbReference type="OrthoDB" id="6117944at2759"/>
<name>A0A9N9WRH4_9DIPT</name>
<keyword evidence="9 10" id="KW-0807">Transducer</keyword>
<feature type="domain" description="G-protein coupled receptors family 1 profile" evidence="12">
    <location>
        <begin position="29"/>
        <end position="286"/>
    </location>
</feature>
<keyword evidence="3" id="KW-1003">Cell membrane</keyword>
<evidence type="ECO:0000313" key="14">
    <source>
        <dbReference type="Proteomes" id="UP001153620"/>
    </source>
</evidence>
<evidence type="ECO:0000256" key="11">
    <source>
        <dbReference type="SAM" id="Phobius"/>
    </source>
</evidence>
<dbReference type="Pfam" id="PF00001">
    <property type="entry name" value="7tm_1"/>
    <property type="match status" value="1"/>
</dbReference>
<sequence>MSEELVYPADWCYAASAFAVLFCIFGVLGNLLTIIALLKCERLRKHATTSFLLSLTFSDFLFCAIMMPMQAVRYYYQAWTFGDFLCQIFPFVFYSNVCISMLSMILMTINRYILITFQHLYPKIYTTKLIIVQLFCAWFIAFLIMFFPLSGLWGELGHEPKTFSCTILKKDGKSPKTFIFLVGFLLPCFIIILSYSCIFNTVRKQHAKLNKFDTTSPNKSKLKFFRNKNDLRLTIMMLVIFLCFIMCFLPLMLVNVFDEKDMKYPAFHVMASVSAWSSAVINPIIYAVGSSQYRNAYKNLFVRIKTWKSSNSSGNNNNKNLHISRSHTADPSSIIHNVNIKIPGEGIKPSSSCLEVT</sequence>
<keyword evidence="5 11" id="KW-1133">Transmembrane helix</keyword>
<evidence type="ECO:0000313" key="13">
    <source>
        <dbReference type="EMBL" id="CAG9803022.1"/>
    </source>
</evidence>
<accession>A0A9N9WRH4</accession>
<evidence type="ECO:0000256" key="4">
    <source>
        <dbReference type="ARBA" id="ARBA00022692"/>
    </source>
</evidence>
<comment type="similarity">
    <text evidence="2 10">Belongs to the G-protein coupled receptor 1 family.</text>
</comment>
<keyword evidence="7 11" id="KW-0472">Membrane</keyword>
<dbReference type="SMART" id="SM01381">
    <property type="entry name" value="7TM_GPCR_Srsx"/>
    <property type="match status" value="1"/>
</dbReference>
<evidence type="ECO:0000256" key="6">
    <source>
        <dbReference type="ARBA" id="ARBA00023040"/>
    </source>
</evidence>
<reference evidence="13" key="1">
    <citation type="submission" date="2022-01" db="EMBL/GenBank/DDBJ databases">
        <authorList>
            <person name="King R."/>
        </authorList>
    </citation>
    <scope>NUCLEOTIDE SEQUENCE</scope>
</reference>
<dbReference type="EMBL" id="OU895878">
    <property type="protein sequence ID" value="CAG9803022.1"/>
    <property type="molecule type" value="Genomic_DNA"/>
</dbReference>
<dbReference type="FunFam" id="1.20.1070.10:FF:000312">
    <property type="entry name" value="protein trapped in endoderm-1"/>
    <property type="match status" value="1"/>
</dbReference>
<keyword evidence="8 10" id="KW-0675">Receptor</keyword>
<dbReference type="GO" id="GO:0005886">
    <property type="term" value="C:plasma membrane"/>
    <property type="evidence" value="ECO:0007669"/>
    <property type="project" value="UniProtKB-SubCell"/>
</dbReference>
<protein>
    <recommendedName>
        <fullName evidence="12">G-protein coupled receptors family 1 profile domain-containing protein</fullName>
    </recommendedName>
</protein>
<reference evidence="13" key="2">
    <citation type="submission" date="2022-10" db="EMBL/GenBank/DDBJ databases">
        <authorList>
            <consortium name="ENA_rothamsted_submissions"/>
            <consortium name="culmorum"/>
            <person name="King R."/>
        </authorList>
    </citation>
    <scope>NUCLEOTIDE SEQUENCE</scope>
</reference>
<evidence type="ECO:0000256" key="2">
    <source>
        <dbReference type="ARBA" id="ARBA00010663"/>
    </source>
</evidence>
<dbReference type="SUPFAM" id="SSF81321">
    <property type="entry name" value="Family A G protein-coupled receptor-like"/>
    <property type="match status" value="1"/>
</dbReference>
<dbReference type="PROSITE" id="PS50262">
    <property type="entry name" value="G_PROTEIN_RECEP_F1_2"/>
    <property type="match status" value="1"/>
</dbReference>
<gene>
    <name evidence="13" type="ORF">CHIRRI_LOCUS5924</name>
</gene>
<dbReference type="GO" id="GO:0004930">
    <property type="term" value="F:G protein-coupled receptor activity"/>
    <property type="evidence" value="ECO:0007669"/>
    <property type="project" value="UniProtKB-KW"/>
</dbReference>
<dbReference type="PANTHER" id="PTHR24228">
    <property type="entry name" value="B2 BRADYKININ RECEPTOR/ANGIOTENSIN II RECEPTOR"/>
    <property type="match status" value="1"/>
</dbReference>
<evidence type="ECO:0000256" key="10">
    <source>
        <dbReference type="RuleBase" id="RU000688"/>
    </source>
</evidence>
<feature type="transmembrane region" description="Helical" evidence="11">
    <location>
        <begin position="50"/>
        <end position="76"/>
    </location>
</feature>
<evidence type="ECO:0000259" key="12">
    <source>
        <dbReference type="PROSITE" id="PS50262"/>
    </source>
</evidence>
<feature type="transmembrane region" description="Helical" evidence="11">
    <location>
        <begin position="13"/>
        <end position="38"/>
    </location>
</feature>
<dbReference type="PRINTS" id="PR00237">
    <property type="entry name" value="GPCRRHODOPSN"/>
</dbReference>
<evidence type="ECO:0000256" key="1">
    <source>
        <dbReference type="ARBA" id="ARBA00004651"/>
    </source>
</evidence>
<dbReference type="PROSITE" id="PS00237">
    <property type="entry name" value="G_PROTEIN_RECEP_F1_1"/>
    <property type="match status" value="1"/>
</dbReference>
<evidence type="ECO:0000256" key="9">
    <source>
        <dbReference type="ARBA" id="ARBA00023224"/>
    </source>
</evidence>
<dbReference type="AlphaFoldDB" id="A0A9N9WRH4"/>
<organism evidence="13 14">
    <name type="scientific">Chironomus riparius</name>
    <dbReference type="NCBI Taxonomy" id="315576"/>
    <lineage>
        <taxon>Eukaryota</taxon>
        <taxon>Metazoa</taxon>
        <taxon>Ecdysozoa</taxon>
        <taxon>Arthropoda</taxon>
        <taxon>Hexapoda</taxon>
        <taxon>Insecta</taxon>
        <taxon>Pterygota</taxon>
        <taxon>Neoptera</taxon>
        <taxon>Endopterygota</taxon>
        <taxon>Diptera</taxon>
        <taxon>Nematocera</taxon>
        <taxon>Chironomoidea</taxon>
        <taxon>Chironomidae</taxon>
        <taxon>Chironominae</taxon>
        <taxon>Chironomus</taxon>
    </lineage>
</organism>
<dbReference type="PANTHER" id="PTHR24228:SF71">
    <property type="entry name" value="PROTEIN TRAPPED IN ENDODERM-1"/>
    <property type="match status" value="1"/>
</dbReference>